<reference evidence="3" key="1">
    <citation type="submission" date="2022-08" db="EMBL/GenBank/DDBJ databases">
        <title>Genomic Encyclopedia of Type Strains, Phase V (KMG-V): Genome sequencing to study the core and pangenomes of soil and plant-associated prokaryotes.</title>
        <authorList>
            <person name="Whitman W."/>
        </authorList>
    </citation>
    <scope>NUCLEOTIDE SEQUENCE</scope>
    <source>
        <strain evidence="3">SP3026</strain>
    </source>
</reference>
<dbReference type="InterPro" id="IPR013762">
    <property type="entry name" value="Integrase-like_cat_sf"/>
</dbReference>
<dbReference type="InterPro" id="IPR050090">
    <property type="entry name" value="Tyrosine_recombinase_XerCD"/>
</dbReference>
<evidence type="ECO:0000313" key="3">
    <source>
        <dbReference type="EMBL" id="MCS4122066.1"/>
    </source>
</evidence>
<dbReference type="GO" id="GO:0006310">
    <property type="term" value="P:DNA recombination"/>
    <property type="evidence" value="ECO:0007669"/>
    <property type="project" value="UniProtKB-KW"/>
</dbReference>
<dbReference type="InterPro" id="IPR011010">
    <property type="entry name" value="DNA_brk_join_enz"/>
</dbReference>
<dbReference type="RefSeq" id="WP_259040161.1">
    <property type="nucleotide sequence ID" value="NZ_JANUBL010000004.1"/>
</dbReference>
<feature type="domain" description="Tyr recombinase" evidence="2">
    <location>
        <begin position="33"/>
        <end position="214"/>
    </location>
</feature>
<dbReference type="GO" id="GO:0003677">
    <property type="term" value="F:DNA binding"/>
    <property type="evidence" value="ECO:0007669"/>
    <property type="project" value="InterPro"/>
</dbReference>
<dbReference type="Pfam" id="PF00589">
    <property type="entry name" value="Phage_integrase"/>
    <property type="match status" value="1"/>
</dbReference>
<dbReference type="PANTHER" id="PTHR30349">
    <property type="entry name" value="PHAGE INTEGRASE-RELATED"/>
    <property type="match status" value="1"/>
</dbReference>
<gene>
    <name evidence="3" type="ORF">GGP45_002424</name>
</gene>
<evidence type="ECO:0000313" key="4">
    <source>
        <dbReference type="Proteomes" id="UP001155144"/>
    </source>
</evidence>
<dbReference type="SUPFAM" id="SSF56349">
    <property type="entry name" value="DNA breaking-rejoining enzymes"/>
    <property type="match status" value="1"/>
</dbReference>
<accession>A0A9X3A9Q3</accession>
<comment type="caution">
    <text evidence="3">The sequence shown here is derived from an EMBL/GenBank/DDBJ whole genome shotgun (WGS) entry which is preliminary data.</text>
</comment>
<dbReference type="PROSITE" id="PS51898">
    <property type="entry name" value="TYR_RECOMBINASE"/>
    <property type="match status" value="1"/>
</dbReference>
<proteinExistence type="predicted"/>
<dbReference type="InterPro" id="IPR002104">
    <property type="entry name" value="Integrase_catalytic"/>
</dbReference>
<dbReference type="Gene3D" id="1.10.443.10">
    <property type="entry name" value="Intergrase catalytic core"/>
    <property type="match status" value="1"/>
</dbReference>
<keyword evidence="1" id="KW-0233">DNA recombination</keyword>
<sequence length="214" mass="24126">MVLDRALIFLYEQVLEIELGDIGPIDRADEPRRLPTVLSRKEVHRLFDAMSTGPNRLIVHLLYGSGLRLSEALRLRVKELDVGTSRLHVRDGKGGTDRTTVLPERLHGPLRRHLKTVKAQHEADCANGVGGVSLPDALAEKYPNAATEWRWQYVFPSTTLSEDPRSGAVRRHHRSDSAVQRAVKKAAEATRFPSVMASWCWRGTRCRRGDAKYN</sequence>
<evidence type="ECO:0000256" key="1">
    <source>
        <dbReference type="ARBA" id="ARBA00023172"/>
    </source>
</evidence>
<dbReference type="AlphaFoldDB" id="A0A9X3A9Q3"/>
<dbReference type="EMBL" id="JANUBL010000004">
    <property type="protein sequence ID" value="MCS4122066.1"/>
    <property type="molecule type" value="Genomic_DNA"/>
</dbReference>
<dbReference type="PANTHER" id="PTHR30349:SF64">
    <property type="entry name" value="PROPHAGE INTEGRASE INTD-RELATED"/>
    <property type="match status" value="1"/>
</dbReference>
<name>A0A9X3A9Q3_9BACT</name>
<protein>
    <submittedName>
        <fullName evidence="3">Integrase</fullName>
    </submittedName>
</protein>
<dbReference type="GO" id="GO:0015074">
    <property type="term" value="P:DNA integration"/>
    <property type="evidence" value="ECO:0007669"/>
    <property type="project" value="InterPro"/>
</dbReference>
<evidence type="ECO:0000259" key="2">
    <source>
        <dbReference type="PROSITE" id="PS51898"/>
    </source>
</evidence>
<organism evidence="3 4">
    <name type="scientific">Salinibacter ruber</name>
    <dbReference type="NCBI Taxonomy" id="146919"/>
    <lineage>
        <taxon>Bacteria</taxon>
        <taxon>Pseudomonadati</taxon>
        <taxon>Rhodothermota</taxon>
        <taxon>Rhodothermia</taxon>
        <taxon>Rhodothermales</taxon>
        <taxon>Salinibacteraceae</taxon>
        <taxon>Salinibacter</taxon>
    </lineage>
</organism>
<dbReference type="Proteomes" id="UP001155144">
    <property type="component" value="Unassembled WGS sequence"/>
</dbReference>